<sequence>MQGGNFLSPDDMNAEMNGTQITMRASPIAVEPIPEEEFVEDVQWSRWLKAALDKVMAHVGRVFVCDTSNPQQVTAPTADLTRCAGTVGLMNSRGDSVGALHCIFKAIEQPWRYSIHVVYPNYHTGKLAFEAKVKSLDEDIDVCVLEPIRPFSKKETTPVTSYLDLATDAREGDSVYCFFYPKEAHKQMIETPQIFQKLLKQAAAEKTAGNKFMWSSSSSSAAAAAAMMMSDLPTIINGNICHSEWMQGVVSYEQQLQDYCDGALLVSRSGRVKGIHVKASTCAELKELLNSPNPEELRIAKKLCKHMSNMSDPSAIVPVFVPPHGLVRLLGLEGGSELLEAAVQQNKVQMKEEKRRESQQQKRKNNHNYNNNNNSRKHQTLTNHNNKRKKMKK</sequence>
<keyword evidence="3" id="KW-1185">Reference proteome</keyword>
<reference evidence="2" key="1">
    <citation type="submission" date="2024-02" db="EMBL/GenBank/DDBJ databases">
        <authorList>
            <consortium name="ELIXIR-Norway"/>
            <consortium name="Elixir Norway"/>
        </authorList>
    </citation>
    <scope>NUCLEOTIDE SEQUENCE</scope>
</reference>
<organism evidence="2 3">
    <name type="scientific">Sphagnum troendelagicum</name>
    <dbReference type="NCBI Taxonomy" id="128251"/>
    <lineage>
        <taxon>Eukaryota</taxon>
        <taxon>Viridiplantae</taxon>
        <taxon>Streptophyta</taxon>
        <taxon>Embryophyta</taxon>
        <taxon>Bryophyta</taxon>
        <taxon>Sphagnophytina</taxon>
        <taxon>Sphagnopsida</taxon>
        <taxon>Sphagnales</taxon>
        <taxon>Sphagnaceae</taxon>
        <taxon>Sphagnum</taxon>
    </lineage>
</organism>
<accession>A0ABP0UTS2</accession>
<dbReference type="EMBL" id="OZ019897">
    <property type="protein sequence ID" value="CAK9226894.1"/>
    <property type="molecule type" value="Genomic_DNA"/>
</dbReference>
<feature type="compositionally biased region" description="Basic and acidic residues" evidence="1">
    <location>
        <begin position="349"/>
        <end position="360"/>
    </location>
</feature>
<name>A0ABP0UTS2_9BRYO</name>
<gene>
    <name evidence="2" type="ORF">CSSPTR1EN2_LOCUS18467</name>
</gene>
<evidence type="ECO:0000313" key="3">
    <source>
        <dbReference type="Proteomes" id="UP001497512"/>
    </source>
</evidence>
<evidence type="ECO:0000256" key="1">
    <source>
        <dbReference type="SAM" id="MobiDB-lite"/>
    </source>
</evidence>
<feature type="compositionally biased region" description="Basic residues" evidence="1">
    <location>
        <begin position="375"/>
        <end position="393"/>
    </location>
</feature>
<feature type="region of interest" description="Disordered" evidence="1">
    <location>
        <begin position="347"/>
        <end position="393"/>
    </location>
</feature>
<protein>
    <submittedName>
        <fullName evidence="2">Uncharacterized protein</fullName>
    </submittedName>
</protein>
<evidence type="ECO:0000313" key="2">
    <source>
        <dbReference type="EMBL" id="CAK9226894.1"/>
    </source>
</evidence>
<proteinExistence type="predicted"/>
<dbReference type="Proteomes" id="UP001497512">
    <property type="component" value="Chromosome 5"/>
</dbReference>